<protein>
    <submittedName>
        <fullName evidence="7">ABC transporter ATP-binding protein</fullName>
    </submittedName>
</protein>
<dbReference type="PANTHER" id="PTHR43820">
    <property type="entry name" value="HIGH-AFFINITY BRANCHED-CHAIN AMINO ACID TRANSPORT ATP-BINDING PROTEIN LIVF"/>
    <property type="match status" value="1"/>
</dbReference>
<dbReference type="InterPro" id="IPR003439">
    <property type="entry name" value="ABC_transporter-like_ATP-bd"/>
</dbReference>
<dbReference type="RefSeq" id="WP_378219687.1">
    <property type="nucleotide sequence ID" value="NZ_JBHRTK010000008.1"/>
</dbReference>
<evidence type="ECO:0000256" key="2">
    <source>
        <dbReference type="ARBA" id="ARBA00022448"/>
    </source>
</evidence>
<dbReference type="Pfam" id="PF00005">
    <property type="entry name" value="ABC_tran"/>
    <property type="match status" value="1"/>
</dbReference>
<feature type="domain" description="ABC transporter" evidence="6">
    <location>
        <begin position="2"/>
        <end position="234"/>
    </location>
</feature>
<evidence type="ECO:0000256" key="4">
    <source>
        <dbReference type="ARBA" id="ARBA00022840"/>
    </source>
</evidence>
<comment type="caution">
    <text evidence="7">The sequence shown here is derived from an EMBL/GenBank/DDBJ whole genome shotgun (WGS) entry which is preliminary data.</text>
</comment>
<evidence type="ECO:0000259" key="6">
    <source>
        <dbReference type="PROSITE" id="PS50893"/>
    </source>
</evidence>
<dbReference type="CDD" id="cd03224">
    <property type="entry name" value="ABC_TM1139_LivF_branched"/>
    <property type="match status" value="1"/>
</dbReference>
<gene>
    <name evidence="7" type="ORF">ACFOHJ_06575</name>
</gene>
<evidence type="ECO:0000313" key="8">
    <source>
        <dbReference type="Proteomes" id="UP001595583"/>
    </source>
</evidence>
<dbReference type="InterPro" id="IPR003593">
    <property type="entry name" value="AAA+_ATPase"/>
</dbReference>
<dbReference type="PANTHER" id="PTHR43820:SF4">
    <property type="entry name" value="HIGH-AFFINITY BRANCHED-CHAIN AMINO ACID TRANSPORT ATP-BINDING PROTEIN LIVF"/>
    <property type="match status" value="1"/>
</dbReference>
<organism evidence="7 8">
    <name type="scientific">Aquamicrobium soli</name>
    <dbReference type="NCBI Taxonomy" id="1811518"/>
    <lineage>
        <taxon>Bacteria</taxon>
        <taxon>Pseudomonadati</taxon>
        <taxon>Pseudomonadota</taxon>
        <taxon>Alphaproteobacteria</taxon>
        <taxon>Hyphomicrobiales</taxon>
        <taxon>Phyllobacteriaceae</taxon>
        <taxon>Aquamicrobium</taxon>
    </lineage>
</organism>
<name>A0ABV7KBT6_9HYPH</name>
<dbReference type="InterPro" id="IPR027417">
    <property type="entry name" value="P-loop_NTPase"/>
</dbReference>
<dbReference type="EMBL" id="JBHRTK010000008">
    <property type="protein sequence ID" value="MFC3205868.1"/>
    <property type="molecule type" value="Genomic_DNA"/>
</dbReference>
<evidence type="ECO:0000256" key="5">
    <source>
        <dbReference type="ARBA" id="ARBA00022970"/>
    </source>
</evidence>
<evidence type="ECO:0000313" key="7">
    <source>
        <dbReference type="EMBL" id="MFC3205868.1"/>
    </source>
</evidence>
<evidence type="ECO:0000256" key="3">
    <source>
        <dbReference type="ARBA" id="ARBA00022741"/>
    </source>
</evidence>
<keyword evidence="8" id="KW-1185">Reference proteome</keyword>
<dbReference type="GO" id="GO:0005524">
    <property type="term" value="F:ATP binding"/>
    <property type="evidence" value="ECO:0007669"/>
    <property type="project" value="UniProtKB-KW"/>
</dbReference>
<keyword evidence="5" id="KW-0029">Amino-acid transport</keyword>
<dbReference type="Proteomes" id="UP001595583">
    <property type="component" value="Unassembled WGS sequence"/>
</dbReference>
<sequence length="238" mass="25514">MLELESVSVDYGAVKAVQSVSLRVEEGEVVALLGPNGAGKTSLISAVMGIVPVSSGTIRFAGQDVTFASPEDKVRKGIGISPEGRRVFSNLTVAENLQLGASAQPDKAVRAEQLAKYLEMFPILKQRYRQKAGTLSGGEQQQLAISRCLMSRPRIVMLDEPSLGLAPVIVEKIFDLIAELKASGLTILLVEQNANEALSIADRAYLLHSGRLRFEGAAQDLFNSDDLMTHYMGVGGAQ</sequence>
<keyword evidence="3" id="KW-0547">Nucleotide-binding</keyword>
<dbReference type="InterPro" id="IPR052156">
    <property type="entry name" value="BCAA_Transport_ATP-bd_LivF"/>
</dbReference>
<keyword evidence="2" id="KW-0813">Transport</keyword>
<dbReference type="SMART" id="SM00382">
    <property type="entry name" value="AAA"/>
    <property type="match status" value="1"/>
</dbReference>
<dbReference type="Gene3D" id="3.40.50.300">
    <property type="entry name" value="P-loop containing nucleotide triphosphate hydrolases"/>
    <property type="match status" value="1"/>
</dbReference>
<reference evidence="8" key="1">
    <citation type="journal article" date="2019" name="Int. J. Syst. Evol. Microbiol.">
        <title>The Global Catalogue of Microorganisms (GCM) 10K type strain sequencing project: providing services to taxonomists for standard genome sequencing and annotation.</title>
        <authorList>
            <consortium name="The Broad Institute Genomics Platform"/>
            <consortium name="The Broad Institute Genome Sequencing Center for Infectious Disease"/>
            <person name="Wu L."/>
            <person name="Ma J."/>
        </authorList>
    </citation>
    <scope>NUCLEOTIDE SEQUENCE [LARGE SCALE GENOMIC DNA]</scope>
    <source>
        <strain evidence="8">KCTC 52165</strain>
    </source>
</reference>
<dbReference type="SUPFAM" id="SSF52540">
    <property type="entry name" value="P-loop containing nucleoside triphosphate hydrolases"/>
    <property type="match status" value="1"/>
</dbReference>
<keyword evidence="4 7" id="KW-0067">ATP-binding</keyword>
<proteinExistence type="inferred from homology"/>
<dbReference type="PROSITE" id="PS50893">
    <property type="entry name" value="ABC_TRANSPORTER_2"/>
    <property type="match status" value="1"/>
</dbReference>
<comment type="similarity">
    <text evidence="1">Belongs to the ABC transporter superfamily.</text>
</comment>
<accession>A0ABV7KBT6</accession>
<evidence type="ECO:0000256" key="1">
    <source>
        <dbReference type="ARBA" id="ARBA00005417"/>
    </source>
</evidence>